<comment type="caution">
    <text evidence="1">The sequence shown here is derived from an EMBL/GenBank/DDBJ whole genome shotgun (WGS) entry which is preliminary data.</text>
</comment>
<gene>
    <name evidence="1" type="ORF">E7Z75_09120</name>
</gene>
<name>A0A8T3VQ50_METOL</name>
<evidence type="ECO:0000313" key="2">
    <source>
        <dbReference type="Proteomes" id="UP000732619"/>
    </source>
</evidence>
<dbReference type="AlphaFoldDB" id="A0A8T3VQ50"/>
<dbReference type="Pfam" id="PF10050">
    <property type="entry name" value="DUF2284"/>
    <property type="match status" value="1"/>
</dbReference>
<protein>
    <recommendedName>
        <fullName evidence="3">Metal-binding protein</fullName>
    </recommendedName>
</protein>
<organism evidence="1 2">
    <name type="scientific">Methanobrevibacter olleyae</name>
    <dbReference type="NCBI Taxonomy" id="294671"/>
    <lineage>
        <taxon>Archaea</taxon>
        <taxon>Methanobacteriati</taxon>
        <taxon>Methanobacteriota</taxon>
        <taxon>Methanomada group</taxon>
        <taxon>Methanobacteria</taxon>
        <taxon>Methanobacteriales</taxon>
        <taxon>Methanobacteriaceae</taxon>
        <taxon>Methanobrevibacter</taxon>
    </lineage>
</organism>
<evidence type="ECO:0008006" key="3">
    <source>
        <dbReference type="Google" id="ProtNLM"/>
    </source>
</evidence>
<dbReference type="EMBL" id="SUTG01000065">
    <property type="protein sequence ID" value="MBE6513283.1"/>
    <property type="molecule type" value="Genomic_DNA"/>
</dbReference>
<proteinExistence type="predicted"/>
<reference evidence="1" key="1">
    <citation type="submission" date="2019-04" db="EMBL/GenBank/DDBJ databases">
        <title>Evolution of Biomass-Degrading Anaerobic Consortia Revealed by Metagenomics.</title>
        <authorList>
            <person name="Peng X."/>
        </authorList>
    </citation>
    <scope>NUCLEOTIDE SEQUENCE</scope>
    <source>
        <strain evidence="1">SIG14</strain>
    </source>
</reference>
<dbReference type="InterPro" id="IPR019271">
    <property type="entry name" value="DUF2284_metal-binding"/>
</dbReference>
<evidence type="ECO:0000313" key="1">
    <source>
        <dbReference type="EMBL" id="MBE6513283.1"/>
    </source>
</evidence>
<sequence>MIEIEDVPLLYTTKQFIQTIPTSEYKDKYVNLETTMAACMECPNYSKNWACPEFKENVLEYWDRYDNIELTLTKIIFTKEALNNSYNEDDLMIIVENSLFRERNKLIESLEEKEAELNGKYLSAGFCGYCERCSRLDNKPCKYPDKCHNSIESIGGLVGDTLNGVFDEEIKWIDIENSKLPENLSLLMGVLY</sequence>
<dbReference type="Proteomes" id="UP000732619">
    <property type="component" value="Unassembled WGS sequence"/>
</dbReference>
<accession>A0A8T3VQ50</accession>